<sequence>MSHTGSQDGFANAPGAPGTVFAPTFVGLADPRIQIPSLAPQQFHLLKAIRLQKKVRQVIRRETRMFGLHWKNGFVHIDTDRFANGNPIKVDDSENYYLSNQAQEKHMNAPPMTPVTPMPMAMYQHHQQQYEYGQPDYGNYGYDEHEGYGYQQQQEGGYEGGYDGRYDGSYDVQQPVHEACEVPQESGEIQQQEQEQEHSTPQIDGIEIPGPLDMERARTWDVHVPIDPEMQAHLKSINVLYYKASPIAPNPNSPSIHPQHGSITSPKGRGMHAKPRRGRGRGRGPRHMEGGYDYGHHQGGGFQHQHDGGYGHWGGHQGGYGDRYQYDAPAPPSYDQYGQYDEGWRGAQHNFFGHGHNNHHSVAVF</sequence>
<keyword evidence="3" id="KW-1185">Reference proteome</keyword>
<accession>A0A0G4F8M5</accession>
<dbReference type="VEuPathDB" id="CryptoDB:Vbra_14755"/>
<name>A0A0G4F8M5_VITBC</name>
<dbReference type="EMBL" id="CDMY01000392">
    <property type="protein sequence ID" value="CEM09058.1"/>
    <property type="molecule type" value="Genomic_DNA"/>
</dbReference>
<protein>
    <submittedName>
        <fullName evidence="2">Uncharacterized protein</fullName>
    </submittedName>
</protein>
<dbReference type="InParanoid" id="A0A0G4F8M5"/>
<dbReference type="AlphaFoldDB" id="A0A0G4F8M5"/>
<organism evidence="2 3">
    <name type="scientific">Vitrella brassicaformis (strain CCMP3155)</name>
    <dbReference type="NCBI Taxonomy" id="1169540"/>
    <lineage>
        <taxon>Eukaryota</taxon>
        <taxon>Sar</taxon>
        <taxon>Alveolata</taxon>
        <taxon>Colpodellida</taxon>
        <taxon>Vitrellaceae</taxon>
        <taxon>Vitrella</taxon>
    </lineage>
</organism>
<proteinExistence type="predicted"/>
<feature type="compositionally biased region" description="Low complexity" evidence="1">
    <location>
        <begin position="184"/>
        <end position="193"/>
    </location>
</feature>
<reference evidence="2 3" key="1">
    <citation type="submission" date="2014-11" db="EMBL/GenBank/DDBJ databases">
        <authorList>
            <person name="Zhu J."/>
            <person name="Qi W."/>
            <person name="Song R."/>
        </authorList>
    </citation>
    <scope>NUCLEOTIDE SEQUENCE [LARGE SCALE GENOMIC DNA]</scope>
</reference>
<evidence type="ECO:0000256" key="1">
    <source>
        <dbReference type="SAM" id="MobiDB-lite"/>
    </source>
</evidence>
<feature type="region of interest" description="Disordered" evidence="1">
    <location>
        <begin position="183"/>
        <end position="204"/>
    </location>
</feature>
<dbReference type="Proteomes" id="UP000041254">
    <property type="component" value="Unassembled WGS sequence"/>
</dbReference>
<evidence type="ECO:0000313" key="3">
    <source>
        <dbReference type="Proteomes" id="UP000041254"/>
    </source>
</evidence>
<feature type="compositionally biased region" description="Basic residues" evidence="1">
    <location>
        <begin position="269"/>
        <end position="285"/>
    </location>
</feature>
<gene>
    <name evidence="2" type="ORF">Vbra_14755</name>
</gene>
<evidence type="ECO:0000313" key="2">
    <source>
        <dbReference type="EMBL" id="CEM09058.1"/>
    </source>
</evidence>
<feature type="region of interest" description="Disordered" evidence="1">
    <location>
        <begin position="250"/>
        <end position="285"/>
    </location>
</feature>